<dbReference type="InterPro" id="IPR003458">
    <property type="entry name" value="Phage_T4_Gp38_tail_assem"/>
</dbReference>
<protein>
    <submittedName>
        <fullName evidence="1">Tail fiber assembly protein</fullName>
    </submittedName>
</protein>
<keyword evidence="2" id="KW-1185">Reference proteome</keyword>
<dbReference type="AlphaFoldDB" id="A0AAW8H3Q2"/>
<evidence type="ECO:0000313" key="1">
    <source>
        <dbReference type="EMBL" id="MDQ2255463.1"/>
    </source>
</evidence>
<organism evidence="1 2">
    <name type="scientific">Enterobacter soli</name>
    <dbReference type="NCBI Taxonomy" id="885040"/>
    <lineage>
        <taxon>Bacteria</taxon>
        <taxon>Pseudomonadati</taxon>
        <taxon>Pseudomonadota</taxon>
        <taxon>Gammaproteobacteria</taxon>
        <taxon>Enterobacterales</taxon>
        <taxon>Enterobacteriaceae</taxon>
        <taxon>Enterobacter</taxon>
    </lineage>
</organism>
<dbReference type="EMBL" id="JAVDKS010000001">
    <property type="protein sequence ID" value="MDQ2255463.1"/>
    <property type="molecule type" value="Genomic_DNA"/>
</dbReference>
<dbReference type="InterPro" id="IPR051220">
    <property type="entry name" value="TFA_Chaperone"/>
</dbReference>
<evidence type="ECO:0000313" key="2">
    <source>
        <dbReference type="Proteomes" id="UP001225042"/>
    </source>
</evidence>
<sequence length="140" mass="15778">MAMYFSASMNGFYPDIWKESYEKAGTWPADAVEISENWHDYLVRKQGNGKNVSANEYGQPVLADQPPPTREELISQAEEIRATLMASASAVILPLEDASELDIATEEEAETLLRWKRYRVMLSRLDISAAPSIEWPELPA</sequence>
<dbReference type="Pfam" id="PF02413">
    <property type="entry name" value="Caudo_TAP"/>
    <property type="match status" value="1"/>
</dbReference>
<dbReference type="Proteomes" id="UP001225042">
    <property type="component" value="Unassembled WGS sequence"/>
</dbReference>
<reference evidence="1 2" key="1">
    <citation type="submission" date="2023-08" db="EMBL/GenBank/DDBJ databases">
        <authorList>
            <person name="Dale J."/>
        </authorList>
    </citation>
    <scope>NUCLEOTIDE SEQUENCE [LARGE SCALE GENOMIC DNA]</scope>
    <source>
        <strain evidence="1 2">2023EL-00788</strain>
    </source>
</reference>
<dbReference type="RefSeq" id="WP_306683962.1">
    <property type="nucleotide sequence ID" value="NZ_JAVDKR010000008.1"/>
</dbReference>
<proteinExistence type="predicted"/>
<dbReference type="PANTHER" id="PTHR34413">
    <property type="entry name" value="PROPHAGE TAIL FIBER ASSEMBLY PROTEIN HOMOLOG TFAE-RELATED-RELATED"/>
    <property type="match status" value="1"/>
</dbReference>
<accession>A0AAW8H3Q2</accession>
<gene>
    <name evidence="1" type="ORF">RBJ67_04825</name>
</gene>
<comment type="caution">
    <text evidence="1">The sequence shown here is derived from an EMBL/GenBank/DDBJ whole genome shotgun (WGS) entry which is preliminary data.</text>
</comment>
<dbReference type="PANTHER" id="PTHR34413:SF2">
    <property type="entry name" value="PROPHAGE TAIL FIBER ASSEMBLY PROTEIN HOMOLOG TFAE-RELATED"/>
    <property type="match status" value="1"/>
</dbReference>
<name>A0AAW8H3Q2_9ENTR</name>